<dbReference type="InterPro" id="IPR006130">
    <property type="entry name" value="Asp/Orn_carbamoylTrfase"/>
</dbReference>
<dbReference type="Gene3D" id="3.40.50.1370">
    <property type="entry name" value="Aspartate/ornithine carbamoyltransferase"/>
    <property type="match status" value="2"/>
</dbReference>
<evidence type="ECO:0000259" key="2">
    <source>
        <dbReference type="Pfam" id="PF00185"/>
    </source>
</evidence>
<gene>
    <name evidence="4" type="ORF">UFOPK2806_02121</name>
    <name evidence="5" type="ORF">UFOPK4306_02220</name>
</gene>
<reference evidence="4" key="1">
    <citation type="submission" date="2020-05" db="EMBL/GenBank/DDBJ databases">
        <authorList>
            <person name="Chiriac C."/>
            <person name="Salcher M."/>
            <person name="Ghai R."/>
            <person name="Kavagutti S V."/>
        </authorList>
    </citation>
    <scope>NUCLEOTIDE SEQUENCE</scope>
</reference>
<dbReference type="PRINTS" id="PR00102">
    <property type="entry name" value="OTCASE"/>
</dbReference>
<accession>A0A6J6V5H5</accession>
<dbReference type="AlphaFoldDB" id="A0A6J6V5H5"/>
<organism evidence="4">
    <name type="scientific">freshwater metagenome</name>
    <dbReference type="NCBI Taxonomy" id="449393"/>
    <lineage>
        <taxon>unclassified sequences</taxon>
        <taxon>metagenomes</taxon>
        <taxon>ecological metagenomes</taxon>
    </lineage>
</organism>
<dbReference type="InterPro" id="IPR036901">
    <property type="entry name" value="Asp/Orn_carbamoylTrfase_sf"/>
</dbReference>
<dbReference type="PANTHER" id="PTHR45753">
    <property type="entry name" value="ORNITHINE CARBAMOYLTRANSFERASE, MITOCHONDRIAL"/>
    <property type="match status" value="1"/>
</dbReference>
<dbReference type="GO" id="GO:0019240">
    <property type="term" value="P:citrulline biosynthetic process"/>
    <property type="evidence" value="ECO:0007669"/>
    <property type="project" value="TreeGrafter"/>
</dbReference>
<dbReference type="SUPFAM" id="SSF53671">
    <property type="entry name" value="Aspartate/ornithine carbamoyltransferase"/>
    <property type="match status" value="1"/>
</dbReference>
<dbReference type="PRINTS" id="PR00100">
    <property type="entry name" value="AOTCASE"/>
</dbReference>
<dbReference type="PANTHER" id="PTHR45753:SF3">
    <property type="entry name" value="ORNITHINE TRANSCARBAMYLASE, MITOCHONDRIAL"/>
    <property type="match status" value="1"/>
</dbReference>
<dbReference type="GO" id="GO:0042450">
    <property type="term" value="P:L-arginine biosynthetic process via ornithine"/>
    <property type="evidence" value="ECO:0007669"/>
    <property type="project" value="TreeGrafter"/>
</dbReference>
<dbReference type="Pfam" id="PF02729">
    <property type="entry name" value="OTCace_N"/>
    <property type="match status" value="1"/>
</dbReference>
<feature type="domain" description="Aspartate/ornithine carbamoyltransferase carbamoyl-P binding" evidence="3">
    <location>
        <begin position="4"/>
        <end position="139"/>
    </location>
</feature>
<keyword evidence="1" id="KW-0808">Transferase</keyword>
<dbReference type="GO" id="GO:0016597">
    <property type="term" value="F:amino acid binding"/>
    <property type="evidence" value="ECO:0007669"/>
    <property type="project" value="InterPro"/>
</dbReference>
<name>A0A6J6V5H5_9ZZZZ</name>
<dbReference type="InterPro" id="IPR006131">
    <property type="entry name" value="Asp_carbamoyltransf_Asp/Orn-bd"/>
</dbReference>
<dbReference type="NCBIfam" id="TIGR00658">
    <property type="entry name" value="orni_carb_tr"/>
    <property type="match status" value="1"/>
</dbReference>
<dbReference type="Pfam" id="PF00185">
    <property type="entry name" value="OTCace"/>
    <property type="match status" value="1"/>
</dbReference>
<dbReference type="EMBL" id="CAEZYY010000039">
    <property type="protein sequence ID" value="CAB4766283.1"/>
    <property type="molecule type" value="Genomic_DNA"/>
</dbReference>
<evidence type="ECO:0000259" key="3">
    <source>
        <dbReference type="Pfam" id="PF02729"/>
    </source>
</evidence>
<evidence type="ECO:0000256" key="1">
    <source>
        <dbReference type="ARBA" id="ARBA00022679"/>
    </source>
</evidence>
<sequence length="301" mass="32484">MSKRDFLTVTDLSADELALVLSLAVRSVSSLSHPLEGLGVALIFEKPSNRTRQSMEMAVVQLGGHPVYTRGEEVQFDVRESVEDVARTMSGYHAIVGARVFKHEVVERLADAATVPIINMLSDRAHPMQALADVLTMTEVLGSLAGRTVTWVGDYNNVARSLGEACVMLGALIRYGTPAGYGPSVVEVARLAALGSGAVETFEDPSEAVKGADAVHTDTWTSMGQESEREARVRTFSPYTVTMNLMRAAAPGAGFYHCAPVYREFEVSTEVMDSDLSHVVRQGHNRLHASRGLLAFLSGVC</sequence>
<protein>
    <submittedName>
        <fullName evidence="4">Unannotated protein</fullName>
    </submittedName>
</protein>
<evidence type="ECO:0000313" key="5">
    <source>
        <dbReference type="EMBL" id="CAB5067908.1"/>
    </source>
</evidence>
<proteinExistence type="predicted"/>
<feature type="domain" description="Aspartate/ornithine carbamoyltransferase Asp/Orn-binding" evidence="2">
    <location>
        <begin position="146"/>
        <end position="297"/>
    </location>
</feature>
<dbReference type="GO" id="GO:0004585">
    <property type="term" value="F:ornithine carbamoyltransferase activity"/>
    <property type="evidence" value="ECO:0007669"/>
    <property type="project" value="UniProtKB-ARBA"/>
</dbReference>
<dbReference type="NCBIfam" id="NF001986">
    <property type="entry name" value="PRK00779.1"/>
    <property type="match status" value="1"/>
</dbReference>
<dbReference type="FunFam" id="3.40.50.1370:FF:000008">
    <property type="entry name" value="Ornithine carbamoyltransferase"/>
    <property type="match status" value="1"/>
</dbReference>
<evidence type="ECO:0000313" key="4">
    <source>
        <dbReference type="EMBL" id="CAB4766283.1"/>
    </source>
</evidence>
<dbReference type="EMBL" id="CAFBQP010000118">
    <property type="protein sequence ID" value="CAB5067908.1"/>
    <property type="molecule type" value="Genomic_DNA"/>
</dbReference>
<dbReference type="InterPro" id="IPR002292">
    <property type="entry name" value="Orn/put_carbamltrans"/>
</dbReference>
<dbReference type="InterPro" id="IPR006132">
    <property type="entry name" value="Asp/Orn_carbamoyltranf_P-bd"/>
</dbReference>